<reference evidence="3" key="1">
    <citation type="submission" date="2020-03" db="EMBL/GenBank/DDBJ databases">
        <authorList>
            <person name="Weist P."/>
        </authorList>
    </citation>
    <scope>NUCLEOTIDE SEQUENCE</scope>
</reference>
<name>A0A9N7V9X2_PLEPL</name>
<dbReference type="Proteomes" id="UP001153269">
    <property type="component" value="Unassembled WGS sequence"/>
</dbReference>
<accession>A0A9N7V9X2</accession>
<organism evidence="3 4">
    <name type="scientific">Pleuronectes platessa</name>
    <name type="common">European plaice</name>
    <dbReference type="NCBI Taxonomy" id="8262"/>
    <lineage>
        <taxon>Eukaryota</taxon>
        <taxon>Metazoa</taxon>
        <taxon>Chordata</taxon>
        <taxon>Craniata</taxon>
        <taxon>Vertebrata</taxon>
        <taxon>Euteleostomi</taxon>
        <taxon>Actinopterygii</taxon>
        <taxon>Neopterygii</taxon>
        <taxon>Teleostei</taxon>
        <taxon>Neoteleostei</taxon>
        <taxon>Acanthomorphata</taxon>
        <taxon>Carangaria</taxon>
        <taxon>Pleuronectiformes</taxon>
        <taxon>Pleuronectoidei</taxon>
        <taxon>Pleuronectidae</taxon>
        <taxon>Pleuronectes</taxon>
    </lineage>
</organism>
<dbReference type="EMBL" id="CADEAL010003668">
    <property type="protein sequence ID" value="CAB1445461.1"/>
    <property type="molecule type" value="Genomic_DNA"/>
</dbReference>
<evidence type="ECO:0000313" key="4">
    <source>
        <dbReference type="Proteomes" id="UP001153269"/>
    </source>
</evidence>
<gene>
    <name evidence="3" type="ORF">PLEPLA_LOCUS33192</name>
</gene>
<dbReference type="Pfam" id="PF10545">
    <property type="entry name" value="MADF_DNA_bdg"/>
    <property type="match status" value="1"/>
</dbReference>
<evidence type="ECO:0000256" key="1">
    <source>
        <dbReference type="SAM" id="MobiDB-lite"/>
    </source>
</evidence>
<dbReference type="InterPro" id="IPR006578">
    <property type="entry name" value="MADF-dom"/>
</dbReference>
<feature type="compositionally biased region" description="Polar residues" evidence="1">
    <location>
        <begin position="87"/>
        <end position="101"/>
    </location>
</feature>
<keyword evidence="4" id="KW-1185">Reference proteome</keyword>
<comment type="caution">
    <text evidence="3">The sequence shown here is derived from an EMBL/GenBank/DDBJ whole genome shotgun (WGS) entry which is preliminary data.</text>
</comment>
<evidence type="ECO:0000313" key="3">
    <source>
        <dbReference type="EMBL" id="CAB1445461.1"/>
    </source>
</evidence>
<feature type="region of interest" description="Disordered" evidence="1">
    <location>
        <begin position="68"/>
        <end position="101"/>
    </location>
</feature>
<evidence type="ECO:0000259" key="2">
    <source>
        <dbReference type="Pfam" id="PF10545"/>
    </source>
</evidence>
<proteinExistence type="predicted"/>
<dbReference type="AlphaFoldDB" id="A0A9N7V9X2"/>
<sequence length="101" mass="11465">MDQIEERLAEEIRKYDHLYNPSLTEYKDTQMASNSLKDISANVGLQVDECTKLRRKIRDNFVCQKKGMRSSMGDHIKPSPAGLVKHPSQTVTMNGTPVTLE</sequence>
<protein>
    <recommendedName>
        <fullName evidence="2">MADF domain-containing protein</fullName>
    </recommendedName>
</protein>
<feature type="domain" description="MADF" evidence="2">
    <location>
        <begin position="8"/>
        <end position="75"/>
    </location>
</feature>